<proteinExistence type="predicted"/>
<feature type="compositionally biased region" description="Basic and acidic residues" evidence="1">
    <location>
        <begin position="1"/>
        <end position="11"/>
    </location>
</feature>
<dbReference type="Proteomes" id="UP000660680">
    <property type="component" value="Unassembled WGS sequence"/>
</dbReference>
<keyword evidence="3" id="KW-1185">Reference proteome</keyword>
<feature type="region of interest" description="Disordered" evidence="1">
    <location>
        <begin position="1"/>
        <end position="76"/>
    </location>
</feature>
<sequence length="76" mass="8326">MTEFDPARTPDEAQDSSALPPVEVSPEDPEADAVEQAQPAQDERPEEPPRELPSDANPADALDQHRTAAADEEDYR</sequence>
<dbReference type="EMBL" id="BMRB01000002">
    <property type="protein sequence ID" value="GGS30037.1"/>
    <property type="molecule type" value="Genomic_DNA"/>
</dbReference>
<evidence type="ECO:0000256" key="1">
    <source>
        <dbReference type="SAM" id="MobiDB-lite"/>
    </source>
</evidence>
<feature type="compositionally biased region" description="Basic and acidic residues" evidence="1">
    <location>
        <begin position="41"/>
        <end position="53"/>
    </location>
</feature>
<dbReference type="RefSeq" id="WP_189210525.1">
    <property type="nucleotide sequence ID" value="NZ_BMRB01000002.1"/>
</dbReference>
<reference evidence="2" key="2">
    <citation type="submission" date="2020-09" db="EMBL/GenBank/DDBJ databases">
        <authorList>
            <person name="Sun Q."/>
            <person name="Ohkuma M."/>
        </authorList>
    </citation>
    <scope>NUCLEOTIDE SEQUENCE</scope>
    <source>
        <strain evidence="2">JCM 3276</strain>
    </source>
</reference>
<dbReference type="AlphaFoldDB" id="A0A918GFN6"/>
<evidence type="ECO:0000313" key="3">
    <source>
        <dbReference type="Proteomes" id="UP000660680"/>
    </source>
</evidence>
<evidence type="ECO:0000313" key="2">
    <source>
        <dbReference type="EMBL" id="GGS30037.1"/>
    </source>
</evidence>
<reference evidence="2" key="1">
    <citation type="journal article" date="2014" name="Int. J. Syst. Evol. Microbiol.">
        <title>Complete genome sequence of Corynebacterium casei LMG S-19264T (=DSM 44701T), isolated from a smear-ripened cheese.</title>
        <authorList>
            <consortium name="US DOE Joint Genome Institute (JGI-PGF)"/>
            <person name="Walter F."/>
            <person name="Albersmeier A."/>
            <person name="Kalinowski J."/>
            <person name="Ruckert C."/>
        </authorList>
    </citation>
    <scope>NUCLEOTIDE SEQUENCE</scope>
    <source>
        <strain evidence="2">JCM 3276</strain>
    </source>
</reference>
<organism evidence="2 3">
    <name type="scientific">Actinokineospora fastidiosa</name>
    <dbReference type="NCBI Taxonomy" id="1816"/>
    <lineage>
        <taxon>Bacteria</taxon>
        <taxon>Bacillati</taxon>
        <taxon>Actinomycetota</taxon>
        <taxon>Actinomycetes</taxon>
        <taxon>Pseudonocardiales</taxon>
        <taxon>Pseudonocardiaceae</taxon>
        <taxon>Actinokineospora</taxon>
    </lineage>
</organism>
<protein>
    <submittedName>
        <fullName evidence="2">Uncharacterized protein</fullName>
    </submittedName>
</protein>
<name>A0A918GFN6_9PSEU</name>
<accession>A0A918GFN6</accession>
<comment type="caution">
    <text evidence="2">The sequence shown here is derived from an EMBL/GenBank/DDBJ whole genome shotgun (WGS) entry which is preliminary data.</text>
</comment>
<gene>
    <name evidence="2" type="ORF">GCM10010171_24340</name>
</gene>